<dbReference type="OrthoDB" id="41492at2759"/>
<reference evidence="2 3" key="1">
    <citation type="journal article" date="2016" name="Proc. Natl. Acad. Sci. U.S.A.">
        <title>Comparative genomics of biotechnologically important yeasts.</title>
        <authorList>
            <person name="Riley R."/>
            <person name="Haridas S."/>
            <person name="Wolfe K.H."/>
            <person name="Lopes M.R."/>
            <person name="Hittinger C.T."/>
            <person name="Goeker M."/>
            <person name="Salamov A.A."/>
            <person name="Wisecaver J.H."/>
            <person name="Long T.M."/>
            <person name="Calvey C.H."/>
            <person name="Aerts A.L."/>
            <person name="Barry K.W."/>
            <person name="Choi C."/>
            <person name="Clum A."/>
            <person name="Coughlan A.Y."/>
            <person name="Deshpande S."/>
            <person name="Douglass A.P."/>
            <person name="Hanson S.J."/>
            <person name="Klenk H.-P."/>
            <person name="LaButti K.M."/>
            <person name="Lapidus A."/>
            <person name="Lindquist E.A."/>
            <person name="Lipzen A.M."/>
            <person name="Meier-Kolthoff J.P."/>
            <person name="Ohm R.A."/>
            <person name="Otillar R.P."/>
            <person name="Pangilinan J.L."/>
            <person name="Peng Y."/>
            <person name="Rokas A."/>
            <person name="Rosa C.A."/>
            <person name="Scheuner C."/>
            <person name="Sibirny A.A."/>
            <person name="Slot J.C."/>
            <person name="Stielow J.B."/>
            <person name="Sun H."/>
            <person name="Kurtzman C.P."/>
            <person name="Blackwell M."/>
            <person name="Grigoriev I.V."/>
            <person name="Jeffries T.W."/>
        </authorList>
    </citation>
    <scope>NUCLEOTIDE SEQUENCE [LARGE SCALE GENOMIC DNA]</scope>
    <source>
        <strain evidence="2 3">DSM 6958</strain>
    </source>
</reference>
<dbReference type="InterPro" id="IPR023401">
    <property type="entry name" value="ODC_N"/>
</dbReference>
<evidence type="ECO:0000256" key="1">
    <source>
        <dbReference type="ARBA" id="ARBA00008903"/>
    </source>
</evidence>
<dbReference type="STRING" id="857566.A0A1E3PU97"/>
<organism evidence="2 3">
    <name type="scientific">Nadsonia fulvescens var. elongata DSM 6958</name>
    <dbReference type="NCBI Taxonomy" id="857566"/>
    <lineage>
        <taxon>Eukaryota</taxon>
        <taxon>Fungi</taxon>
        <taxon>Dikarya</taxon>
        <taxon>Ascomycota</taxon>
        <taxon>Saccharomycotina</taxon>
        <taxon>Dipodascomycetes</taxon>
        <taxon>Dipodascales</taxon>
        <taxon>Dipodascales incertae sedis</taxon>
        <taxon>Nadsonia</taxon>
    </lineage>
</organism>
<comment type="similarity">
    <text evidence="1">Belongs to the ornithine cyclodeaminase/mu-crystallin family.</text>
</comment>
<evidence type="ECO:0000313" key="3">
    <source>
        <dbReference type="Proteomes" id="UP000095009"/>
    </source>
</evidence>
<dbReference type="InterPro" id="IPR036291">
    <property type="entry name" value="NAD(P)-bd_dom_sf"/>
</dbReference>
<accession>A0A1E3PU97</accession>
<dbReference type="Pfam" id="PF02423">
    <property type="entry name" value="OCD_Mu_crystall"/>
    <property type="match status" value="1"/>
</dbReference>
<dbReference type="EMBL" id="KV454406">
    <property type="protein sequence ID" value="ODQ68532.1"/>
    <property type="molecule type" value="Genomic_DNA"/>
</dbReference>
<proteinExistence type="inferred from homology"/>
<dbReference type="Gene3D" id="3.40.50.720">
    <property type="entry name" value="NAD(P)-binding Rossmann-like Domain"/>
    <property type="match status" value="1"/>
</dbReference>
<evidence type="ECO:0000313" key="2">
    <source>
        <dbReference type="EMBL" id="ODQ68532.1"/>
    </source>
</evidence>
<dbReference type="SUPFAM" id="SSF51735">
    <property type="entry name" value="NAD(P)-binding Rossmann-fold domains"/>
    <property type="match status" value="1"/>
</dbReference>
<sequence>MIILTNSDSNQYLKSLTTYDSLFSLQAVLAKNLVDYGRDHNLIPPRAVIETPKGVTHLFMPTIGDNIGIKALTGSREGFKGMTAILNPDNGIPLGVLNAESVTAFRTALASSLAFDKFAFSQDKGSTVTDIVCYGSGLQAYWHVRLALIWQFTKPSGGSPLGKVNVHLWNRTLPRIQELKAQLEADLSSESWFKKFVSVNVVEDPSIVTPKCQIIFGCTPSTDPIIKYAHINHDPSIRVFISLIGSYKPHMQEADSELIDSIDGKILVDSGDHVYHEAGEIIINKVSRDKLLEISYFWDGEDKQKVNVGNTKDNIVLWKCVGLSIMDICVSAEIIRVAQEHGFGQKIENF</sequence>
<name>A0A1E3PU97_9ASCO</name>
<dbReference type="Proteomes" id="UP000095009">
    <property type="component" value="Unassembled WGS sequence"/>
</dbReference>
<protein>
    <submittedName>
        <fullName evidence="2">NAD(P)-binding protein</fullName>
    </submittedName>
</protein>
<dbReference type="PANTHER" id="PTHR13812">
    <property type="entry name" value="KETIMINE REDUCTASE MU-CRYSTALLIN"/>
    <property type="match status" value="1"/>
</dbReference>
<keyword evidence="3" id="KW-1185">Reference proteome</keyword>
<dbReference type="GO" id="GO:0005737">
    <property type="term" value="C:cytoplasm"/>
    <property type="evidence" value="ECO:0007669"/>
    <property type="project" value="TreeGrafter"/>
</dbReference>
<dbReference type="AlphaFoldDB" id="A0A1E3PU97"/>
<gene>
    <name evidence="2" type="ORF">NADFUDRAFT_49169</name>
</gene>
<dbReference type="InterPro" id="IPR003462">
    <property type="entry name" value="ODC_Mu_crystall"/>
</dbReference>
<dbReference type="PANTHER" id="PTHR13812:SF19">
    <property type="entry name" value="KETIMINE REDUCTASE MU-CRYSTALLIN"/>
    <property type="match status" value="1"/>
</dbReference>
<dbReference type="Gene3D" id="3.30.1780.10">
    <property type="entry name" value="ornithine cyclodeaminase, domain 1"/>
    <property type="match status" value="1"/>
</dbReference>